<comment type="similarity">
    <text evidence="1 4 7">Belongs to the tRNA pseudouridine synthase TruA family.</text>
</comment>
<dbReference type="EC" id="5.4.99.12" evidence="4"/>
<dbReference type="InterPro" id="IPR020097">
    <property type="entry name" value="PsdUridine_synth_TruA_a/b_dom"/>
</dbReference>
<sequence>MRRIMLTVAYDGTAYHGWQRQPDKNSIEDRLDACLTQLLKEPVRVIGASRTDAGVHALGNIAVFDTEARMEAEKFSYALNQRLPEDIRIRASREVPADFHPRKTDSVKTYEYHILNEEFPNPVERLYSYFCYVPLDADRMDQAARLLQGEHDFQSFCSAGAQVESTVRTIYSCAVRREGTRLVIRIRGNGFLYNMVRIIAGTLMETGRGKYPPERIRDILEARDRRAAGPTAPAKGLVLVSYEFPVFSEKTVDT</sequence>
<evidence type="ECO:0000259" key="8">
    <source>
        <dbReference type="Pfam" id="PF01416"/>
    </source>
</evidence>
<comment type="caution">
    <text evidence="9">The sequence shown here is derived from an EMBL/GenBank/DDBJ whole genome shotgun (WGS) entry which is preliminary data.</text>
</comment>
<evidence type="ECO:0000256" key="6">
    <source>
        <dbReference type="PIRSR" id="PIRSR001430-2"/>
    </source>
</evidence>
<dbReference type="InterPro" id="IPR020103">
    <property type="entry name" value="PsdUridine_synth_cat_dom_sf"/>
</dbReference>
<evidence type="ECO:0000256" key="2">
    <source>
        <dbReference type="ARBA" id="ARBA00022694"/>
    </source>
</evidence>
<dbReference type="EMBL" id="DWUW01000048">
    <property type="protein sequence ID" value="HJD30616.1"/>
    <property type="molecule type" value="Genomic_DNA"/>
</dbReference>
<keyword evidence="2 4" id="KW-0819">tRNA processing</keyword>
<dbReference type="CDD" id="cd02570">
    <property type="entry name" value="PseudoU_synth_EcTruA"/>
    <property type="match status" value="1"/>
</dbReference>
<dbReference type="HAMAP" id="MF_00171">
    <property type="entry name" value="TruA"/>
    <property type="match status" value="1"/>
</dbReference>
<accession>A0A9D2R0G5</accession>
<dbReference type="AlphaFoldDB" id="A0A9D2R0G5"/>
<dbReference type="Proteomes" id="UP000823851">
    <property type="component" value="Unassembled WGS sequence"/>
</dbReference>
<gene>
    <name evidence="4 9" type="primary">truA</name>
    <name evidence="9" type="ORF">H9912_01610</name>
</gene>
<dbReference type="NCBIfam" id="TIGR00071">
    <property type="entry name" value="hisT_truA"/>
    <property type="match status" value="1"/>
</dbReference>
<dbReference type="Gene3D" id="3.30.70.580">
    <property type="entry name" value="Pseudouridine synthase I, catalytic domain, N-terminal subdomain"/>
    <property type="match status" value="1"/>
</dbReference>
<dbReference type="PIRSF" id="PIRSF001430">
    <property type="entry name" value="tRNA_psdUrid_synth"/>
    <property type="match status" value="1"/>
</dbReference>
<reference evidence="9" key="1">
    <citation type="journal article" date="2021" name="PeerJ">
        <title>Extensive microbial diversity within the chicken gut microbiome revealed by metagenomics and culture.</title>
        <authorList>
            <person name="Gilroy R."/>
            <person name="Ravi A."/>
            <person name="Getino M."/>
            <person name="Pursley I."/>
            <person name="Horton D.L."/>
            <person name="Alikhan N.F."/>
            <person name="Baker D."/>
            <person name="Gharbi K."/>
            <person name="Hall N."/>
            <person name="Watson M."/>
            <person name="Adriaenssens E.M."/>
            <person name="Foster-Nyarko E."/>
            <person name="Jarju S."/>
            <person name="Secka A."/>
            <person name="Antonio M."/>
            <person name="Oren A."/>
            <person name="Chaudhuri R.R."/>
            <person name="La Ragione R."/>
            <person name="Hildebrand F."/>
            <person name="Pallen M.J."/>
        </authorList>
    </citation>
    <scope>NUCLEOTIDE SEQUENCE</scope>
    <source>
        <strain evidence="9">ChiHjej8B7-25341</strain>
    </source>
</reference>
<evidence type="ECO:0000313" key="9">
    <source>
        <dbReference type="EMBL" id="HJD30616.1"/>
    </source>
</evidence>
<comment type="subunit">
    <text evidence="4">Homodimer.</text>
</comment>
<comment type="catalytic activity">
    <reaction evidence="4 7">
        <text>uridine(38/39/40) in tRNA = pseudouridine(38/39/40) in tRNA</text>
        <dbReference type="Rhea" id="RHEA:22376"/>
        <dbReference type="Rhea" id="RHEA-COMP:10085"/>
        <dbReference type="Rhea" id="RHEA-COMP:10087"/>
        <dbReference type="ChEBI" id="CHEBI:65314"/>
        <dbReference type="ChEBI" id="CHEBI:65315"/>
        <dbReference type="EC" id="5.4.99.12"/>
    </reaction>
</comment>
<feature type="active site" description="Nucleophile" evidence="4 5">
    <location>
        <position position="52"/>
    </location>
</feature>
<dbReference type="Gene3D" id="3.30.70.660">
    <property type="entry name" value="Pseudouridine synthase I, catalytic domain, C-terminal subdomain"/>
    <property type="match status" value="1"/>
</dbReference>
<dbReference type="GO" id="GO:0031119">
    <property type="term" value="P:tRNA pseudouridine synthesis"/>
    <property type="evidence" value="ECO:0007669"/>
    <property type="project" value="UniProtKB-UniRule"/>
</dbReference>
<dbReference type="InterPro" id="IPR001406">
    <property type="entry name" value="PsdUridine_synth_TruA"/>
</dbReference>
<dbReference type="GO" id="GO:0160147">
    <property type="term" value="F:tRNA pseudouridine(38-40) synthase activity"/>
    <property type="evidence" value="ECO:0007669"/>
    <property type="project" value="UniProtKB-EC"/>
</dbReference>
<evidence type="ECO:0000256" key="7">
    <source>
        <dbReference type="RuleBase" id="RU003792"/>
    </source>
</evidence>
<dbReference type="GO" id="GO:0003723">
    <property type="term" value="F:RNA binding"/>
    <property type="evidence" value="ECO:0007669"/>
    <property type="project" value="InterPro"/>
</dbReference>
<evidence type="ECO:0000256" key="1">
    <source>
        <dbReference type="ARBA" id="ARBA00009375"/>
    </source>
</evidence>
<dbReference type="PANTHER" id="PTHR11142">
    <property type="entry name" value="PSEUDOURIDYLATE SYNTHASE"/>
    <property type="match status" value="1"/>
</dbReference>
<name>A0A9D2R0G5_9FIRM</name>
<evidence type="ECO:0000256" key="5">
    <source>
        <dbReference type="PIRSR" id="PIRSR001430-1"/>
    </source>
</evidence>
<feature type="binding site" evidence="4 6">
    <location>
        <position position="110"/>
    </location>
    <ligand>
        <name>substrate</name>
    </ligand>
</feature>
<reference evidence="9" key="2">
    <citation type="submission" date="2021-04" db="EMBL/GenBank/DDBJ databases">
        <authorList>
            <person name="Gilroy R."/>
        </authorList>
    </citation>
    <scope>NUCLEOTIDE SEQUENCE</scope>
    <source>
        <strain evidence="9">ChiHjej8B7-25341</strain>
    </source>
</reference>
<keyword evidence="3 4" id="KW-0413">Isomerase</keyword>
<dbReference type="PANTHER" id="PTHR11142:SF0">
    <property type="entry name" value="TRNA PSEUDOURIDINE SYNTHASE-LIKE 1"/>
    <property type="match status" value="1"/>
</dbReference>
<dbReference type="InterPro" id="IPR020095">
    <property type="entry name" value="PsdUridine_synth_TruA_C"/>
</dbReference>
<dbReference type="SUPFAM" id="SSF55120">
    <property type="entry name" value="Pseudouridine synthase"/>
    <property type="match status" value="1"/>
</dbReference>
<dbReference type="InterPro" id="IPR020094">
    <property type="entry name" value="TruA/RsuA/RluB/E/F_N"/>
</dbReference>
<dbReference type="Pfam" id="PF01416">
    <property type="entry name" value="PseudoU_synth_1"/>
    <property type="match status" value="2"/>
</dbReference>
<dbReference type="FunFam" id="3.30.70.580:FF:000001">
    <property type="entry name" value="tRNA pseudouridine synthase A"/>
    <property type="match status" value="1"/>
</dbReference>
<feature type="domain" description="Pseudouridine synthase I TruA alpha/beta" evidence="8">
    <location>
        <begin position="8"/>
        <end position="101"/>
    </location>
</feature>
<protein>
    <recommendedName>
        <fullName evidence="4">tRNA pseudouridine synthase A</fullName>
        <ecNumber evidence="4">5.4.99.12</ecNumber>
    </recommendedName>
    <alternativeName>
        <fullName evidence="4">tRNA pseudouridine(38-40) synthase</fullName>
    </alternativeName>
    <alternativeName>
        <fullName evidence="4">tRNA pseudouridylate synthase I</fullName>
    </alternativeName>
    <alternativeName>
        <fullName evidence="4">tRNA-uridine isomerase I</fullName>
    </alternativeName>
</protein>
<evidence type="ECO:0000256" key="4">
    <source>
        <dbReference type="HAMAP-Rule" id="MF_00171"/>
    </source>
</evidence>
<proteinExistence type="inferred from homology"/>
<evidence type="ECO:0000313" key="10">
    <source>
        <dbReference type="Proteomes" id="UP000823851"/>
    </source>
</evidence>
<evidence type="ECO:0000256" key="3">
    <source>
        <dbReference type="ARBA" id="ARBA00023235"/>
    </source>
</evidence>
<organism evidence="9 10">
    <name type="scientific">Candidatus Eisenbergiella stercorigallinarum</name>
    <dbReference type="NCBI Taxonomy" id="2838557"/>
    <lineage>
        <taxon>Bacteria</taxon>
        <taxon>Bacillati</taxon>
        <taxon>Bacillota</taxon>
        <taxon>Clostridia</taxon>
        <taxon>Lachnospirales</taxon>
        <taxon>Lachnospiraceae</taxon>
        <taxon>Eisenbergiella</taxon>
    </lineage>
</organism>
<comment type="caution">
    <text evidence="4">Lacks conserved residue(s) required for the propagation of feature annotation.</text>
</comment>
<comment type="function">
    <text evidence="4">Formation of pseudouridine at positions 38, 39 and 40 in the anticodon stem and loop of transfer RNAs.</text>
</comment>
<feature type="domain" description="Pseudouridine synthase I TruA alpha/beta" evidence="8">
    <location>
        <begin position="143"/>
        <end position="245"/>
    </location>
</feature>